<evidence type="ECO:0000256" key="3">
    <source>
        <dbReference type="ARBA" id="ARBA00023110"/>
    </source>
</evidence>
<dbReference type="EMBL" id="CP030032">
    <property type="protein sequence ID" value="AWV91338.1"/>
    <property type="molecule type" value="Genomic_DNA"/>
</dbReference>
<dbReference type="RefSeq" id="WP_111337511.1">
    <property type="nucleotide sequence ID" value="NZ_CP030032.1"/>
</dbReference>
<dbReference type="Proteomes" id="UP000249799">
    <property type="component" value="Chromosome"/>
</dbReference>
<dbReference type="GO" id="GO:0003755">
    <property type="term" value="F:peptidyl-prolyl cis-trans isomerase activity"/>
    <property type="evidence" value="ECO:0007669"/>
    <property type="project" value="UniProtKB-UniRule"/>
</dbReference>
<organism evidence="7 8">
    <name type="scientific">Bradymonas sediminis</name>
    <dbReference type="NCBI Taxonomy" id="1548548"/>
    <lineage>
        <taxon>Bacteria</taxon>
        <taxon>Deltaproteobacteria</taxon>
        <taxon>Bradymonadales</taxon>
        <taxon>Bradymonadaceae</taxon>
        <taxon>Bradymonas</taxon>
    </lineage>
</organism>
<name>A0A2Z4FRP3_9DELT</name>
<protein>
    <recommendedName>
        <fullName evidence="6">Peptidyl-prolyl cis-trans isomerase</fullName>
        <ecNumber evidence="6">5.2.1.8</ecNumber>
    </recommendedName>
</protein>
<gene>
    <name evidence="7" type="ORF">DN745_03245</name>
</gene>
<keyword evidence="4 5" id="KW-0413">Isomerase</keyword>
<evidence type="ECO:0000256" key="1">
    <source>
        <dbReference type="ARBA" id="ARBA00000971"/>
    </source>
</evidence>
<dbReference type="Pfam" id="PF00254">
    <property type="entry name" value="FKBP_C"/>
    <property type="match status" value="1"/>
</dbReference>
<dbReference type="SUPFAM" id="SSF54534">
    <property type="entry name" value="FKBP-like"/>
    <property type="match status" value="1"/>
</dbReference>
<keyword evidence="3 5" id="KW-0697">Rotamase</keyword>
<evidence type="ECO:0000313" key="7">
    <source>
        <dbReference type="EMBL" id="AWV91338.1"/>
    </source>
</evidence>
<dbReference type="AlphaFoldDB" id="A0A2Z4FRP3"/>
<reference evidence="7 8" key="1">
    <citation type="submission" date="2018-06" db="EMBL/GenBank/DDBJ databases">
        <title>Lujinxingia sediminis gen. nov. sp. nov., a new facultative anaerobic member of the class Deltaproteobacteria, and proposal of Lujinxingaceae fam. nov.</title>
        <authorList>
            <person name="Guo L.-Y."/>
            <person name="Li C.-M."/>
            <person name="Wang S."/>
            <person name="Du Z.-J."/>
        </authorList>
    </citation>
    <scope>NUCLEOTIDE SEQUENCE [LARGE SCALE GENOMIC DNA]</scope>
    <source>
        <strain evidence="7 8">FA350</strain>
    </source>
</reference>
<dbReference type="PANTHER" id="PTHR43811">
    <property type="entry name" value="FKBP-TYPE PEPTIDYL-PROLYL CIS-TRANS ISOMERASE FKPA"/>
    <property type="match status" value="1"/>
</dbReference>
<comment type="catalytic activity">
    <reaction evidence="1 5 6">
        <text>[protein]-peptidylproline (omega=180) = [protein]-peptidylproline (omega=0)</text>
        <dbReference type="Rhea" id="RHEA:16237"/>
        <dbReference type="Rhea" id="RHEA-COMP:10747"/>
        <dbReference type="Rhea" id="RHEA-COMP:10748"/>
        <dbReference type="ChEBI" id="CHEBI:83833"/>
        <dbReference type="ChEBI" id="CHEBI:83834"/>
        <dbReference type="EC" id="5.2.1.8"/>
    </reaction>
</comment>
<dbReference type="Gene3D" id="3.10.50.40">
    <property type="match status" value="1"/>
</dbReference>
<dbReference type="EC" id="5.2.1.8" evidence="6"/>
<evidence type="ECO:0000256" key="4">
    <source>
        <dbReference type="ARBA" id="ARBA00023235"/>
    </source>
</evidence>
<dbReference type="KEGG" id="bsed:DN745_03245"/>
<dbReference type="PROSITE" id="PS51257">
    <property type="entry name" value="PROKAR_LIPOPROTEIN"/>
    <property type="match status" value="1"/>
</dbReference>
<dbReference type="PANTHER" id="PTHR43811:SF19">
    <property type="entry name" value="39 KDA FK506-BINDING NUCLEAR PROTEIN"/>
    <property type="match status" value="1"/>
</dbReference>
<evidence type="ECO:0000256" key="5">
    <source>
        <dbReference type="PROSITE-ProRule" id="PRU00277"/>
    </source>
</evidence>
<dbReference type="OrthoDB" id="9812109at2"/>
<dbReference type="InterPro" id="IPR046357">
    <property type="entry name" value="PPIase_dom_sf"/>
</dbReference>
<evidence type="ECO:0000256" key="2">
    <source>
        <dbReference type="ARBA" id="ARBA00006577"/>
    </source>
</evidence>
<sequence length="145" mass="15463">MKFIRLSLLLFTMLFFVGCTSGPDENAPDNVAAAPEDATVTASGLAYVILKEGNGASPNASDTVRVHYTGWTTDGAKFDSSVDRGEPAEFPLSGVIAGWTEGVALMKTGEKSRFWIPEDLAYQGRMGAPKGMLVFDIELLAIVGK</sequence>
<dbReference type="InterPro" id="IPR001179">
    <property type="entry name" value="PPIase_FKBP_dom"/>
</dbReference>
<evidence type="ECO:0000313" key="8">
    <source>
        <dbReference type="Proteomes" id="UP000249799"/>
    </source>
</evidence>
<accession>A0A2Z4FRP3</accession>
<comment type="similarity">
    <text evidence="2 6">Belongs to the FKBP-type PPIase family.</text>
</comment>
<keyword evidence="8" id="KW-1185">Reference proteome</keyword>
<evidence type="ECO:0000256" key="6">
    <source>
        <dbReference type="RuleBase" id="RU003915"/>
    </source>
</evidence>
<proteinExistence type="inferred from homology"/>
<dbReference type="PROSITE" id="PS50059">
    <property type="entry name" value="FKBP_PPIASE"/>
    <property type="match status" value="1"/>
</dbReference>